<proteinExistence type="predicted"/>
<evidence type="ECO:0000256" key="1">
    <source>
        <dbReference type="SAM" id="SignalP"/>
    </source>
</evidence>
<feature type="chain" id="PRO_5045615925" description="DUF3299 domain-containing protein" evidence="1">
    <location>
        <begin position="23"/>
        <end position="163"/>
    </location>
</feature>
<keyword evidence="1" id="KW-0732">Signal</keyword>
<sequence length="163" mass="18455">MKAIYFATTALFLCLIAISGYAQDEKSKHLQDHKPLMNEVWKTFDLMMYKVTKTNGKTIYTPYFPPKLQQLHGKRVQLKGYMIPIKSGVRHNSFLLSVLPLHQCMFCGQDGIPAMVQVTLSGDAKERAREHPITIIGVISLNATDKNKTEILLEKASMLSDRN</sequence>
<gene>
    <name evidence="2" type="ORF">ACFSQ3_08280</name>
</gene>
<accession>A0ABW5NIU0</accession>
<feature type="signal peptide" evidence="1">
    <location>
        <begin position="1"/>
        <end position="22"/>
    </location>
</feature>
<evidence type="ECO:0008006" key="4">
    <source>
        <dbReference type="Google" id="ProtNLM"/>
    </source>
</evidence>
<keyword evidence="3" id="KW-1185">Reference proteome</keyword>
<name>A0ABW5NIU0_9SPHI</name>
<comment type="caution">
    <text evidence="2">The sequence shown here is derived from an EMBL/GenBank/DDBJ whole genome shotgun (WGS) entry which is preliminary data.</text>
</comment>
<protein>
    <recommendedName>
        <fullName evidence="4">DUF3299 domain-containing protein</fullName>
    </recommendedName>
</protein>
<dbReference type="EMBL" id="JBHUMA010000006">
    <property type="protein sequence ID" value="MFD2598947.1"/>
    <property type="molecule type" value="Genomic_DNA"/>
</dbReference>
<evidence type="ECO:0000313" key="2">
    <source>
        <dbReference type="EMBL" id="MFD2598947.1"/>
    </source>
</evidence>
<dbReference type="Gene3D" id="2.40.50.870">
    <property type="entry name" value="Protein of unknown function (DUF3299)"/>
    <property type="match status" value="1"/>
</dbReference>
<dbReference type="RefSeq" id="WP_380869075.1">
    <property type="nucleotide sequence ID" value="NZ_JBHUMA010000006.1"/>
</dbReference>
<organism evidence="2 3">
    <name type="scientific">Sphingobacterium corticis</name>
    <dbReference type="NCBI Taxonomy" id="1812823"/>
    <lineage>
        <taxon>Bacteria</taxon>
        <taxon>Pseudomonadati</taxon>
        <taxon>Bacteroidota</taxon>
        <taxon>Sphingobacteriia</taxon>
        <taxon>Sphingobacteriales</taxon>
        <taxon>Sphingobacteriaceae</taxon>
        <taxon>Sphingobacterium</taxon>
    </lineage>
</organism>
<reference evidence="3" key="1">
    <citation type="journal article" date="2019" name="Int. J. Syst. Evol. Microbiol.">
        <title>The Global Catalogue of Microorganisms (GCM) 10K type strain sequencing project: providing services to taxonomists for standard genome sequencing and annotation.</title>
        <authorList>
            <consortium name="The Broad Institute Genomics Platform"/>
            <consortium name="The Broad Institute Genome Sequencing Center for Infectious Disease"/>
            <person name="Wu L."/>
            <person name="Ma J."/>
        </authorList>
    </citation>
    <scope>NUCLEOTIDE SEQUENCE [LARGE SCALE GENOMIC DNA]</scope>
    <source>
        <strain evidence="3">KCTC 42248</strain>
    </source>
</reference>
<evidence type="ECO:0000313" key="3">
    <source>
        <dbReference type="Proteomes" id="UP001597393"/>
    </source>
</evidence>
<dbReference type="Proteomes" id="UP001597393">
    <property type="component" value="Unassembled WGS sequence"/>
</dbReference>